<dbReference type="PRINTS" id="PR01001">
    <property type="entry name" value="FADG3PDH"/>
</dbReference>
<dbReference type="Proteomes" id="UP000002899">
    <property type="component" value="Chromosome II"/>
</dbReference>
<evidence type="ECO:0000256" key="5">
    <source>
        <dbReference type="ARBA" id="ARBA00022827"/>
    </source>
</evidence>
<dbReference type="GeneID" id="24424099"/>
<evidence type="ECO:0000256" key="6">
    <source>
        <dbReference type="ARBA" id="ARBA00023002"/>
    </source>
</evidence>
<evidence type="ECO:0000313" key="9">
    <source>
        <dbReference type="EMBL" id="CCF73473.1"/>
    </source>
</evidence>
<sequence length="602" mass="67132">MKSTVLKLGALGTLAFGGSLAIVRKEHYKSSIDKDVIYTTGNIKNRKQMLEDLKHNHFDVVIIGGGATGTSVALDFATRGIKCALLEANDFGSGTSSKSTKLLHGGVRYLESALLKLDFFELYFVWRALEERAHLLNSMPYANTPLAIVLPFYKKWQVPYFWFNIKVYELLARFVCLNQTGVPASYFTFKGKTLENFPQLREDGLLGSVVYYDGQHNDSRTNAMIAFTSAMQGYVPGQEASTIANHAKVTSYISNSSGQVVGVNVKDTISGEEFKVMGKVVVNCAGPFADKVREMGIKEHKSRMLHSRGTHIVVPKYFCPNEHGLFISKTTDGRVLFVIPWLNHALLGTTDNADDLAWNPEVKKADIDFIVNDASLMLNIDPEFLRKNIKSQWAGLRPLIAGVDAVNETGKLSRGHMIIVDPNGVINVLGGKWTISRLMAEECVDKALSVHKDKLEPKFKCRTKNIRLLDDLDPKYSLLATSLVRDFPELTYEQASHLVRSYGYNAKKVCSIGRNKGLLKPLSAKHPFLLAEIPYVVENEMACTVIDVLARRLRLAFLDSKEAISATQITADLMGQYLNWDDGMKRKNIFDATQYFGKMMGT</sequence>
<dbReference type="InterPro" id="IPR036188">
    <property type="entry name" value="FAD/NAD-bd_sf"/>
</dbReference>
<dbReference type="PANTHER" id="PTHR11985:SF15">
    <property type="entry name" value="GLYCEROL-3-PHOSPHATE DEHYDROGENASE, MITOCHONDRIAL"/>
    <property type="match status" value="1"/>
</dbReference>
<keyword evidence="6 9" id="KW-0560">Oxidoreductase</keyword>
<dbReference type="GO" id="GO:0005739">
    <property type="term" value="C:mitochondrion"/>
    <property type="evidence" value="ECO:0007669"/>
    <property type="project" value="TreeGrafter"/>
</dbReference>
<dbReference type="SUPFAM" id="SSF51905">
    <property type="entry name" value="FAD/NAD(P)-binding domain"/>
    <property type="match status" value="1"/>
</dbReference>
<feature type="domain" description="FAD dependent oxidoreductase" evidence="7">
    <location>
        <begin position="59"/>
        <end position="431"/>
    </location>
</feature>
<dbReference type="KEGG" id="bmic:BMR1_02g01560"/>
<dbReference type="InterPro" id="IPR031656">
    <property type="entry name" value="DAO_C"/>
</dbReference>
<evidence type="ECO:0000256" key="2">
    <source>
        <dbReference type="ARBA" id="ARBA00007330"/>
    </source>
</evidence>
<dbReference type="EC" id="1.1.5.3" evidence="3"/>
<dbReference type="EMBL" id="FO082872">
    <property type="protein sequence ID" value="CCF73473.1"/>
    <property type="molecule type" value="Genomic_DNA"/>
</dbReference>
<organism evidence="9 10">
    <name type="scientific">Babesia microti (strain RI)</name>
    <dbReference type="NCBI Taxonomy" id="1133968"/>
    <lineage>
        <taxon>Eukaryota</taxon>
        <taxon>Sar</taxon>
        <taxon>Alveolata</taxon>
        <taxon>Apicomplexa</taxon>
        <taxon>Aconoidasida</taxon>
        <taxon>Piroplasmida</taxon>
        <taxon>Babesiidae</taxon>
        <taxon>Babesia</taxon>
    </lineage>
</organism>
<dbReference type="Gene3D" id="3.30.9.10">
    <property type="entry name" value="D-Amino Acid Oxidase, subunit A, domain 2"/>
    <property type="match status" value="1"/>
</dbReference>
<feature type="domain" description="Alpha-glycerophosphate oxidase C-terminal" evidence="8">
    <location>
        <begin position="461"/>
        <end position="582"/>
    </location>
</feature>
<evidence type="ECO:0000256" key="1">
    <source>
        <dbReference type="ARBA" id="ARBA00001974"/>
    </source>
</evidence>
<dbReference type="GO" id="GO:0006072">
    <property type="term" value="P:glycerol-3-phosphate metabolic process"/>
    <property type="evidence" value="ECO:0007669"/>
    <property type="project" value="InterPro"/>
</dbReference>
<dbReference type="InterPro" id="IPR006076">
    <property type="entry name" value="FAD-dep_OxRdtase"/>
</dbReference>
<evidence type="ECO:0000259" key="7">
    <source>
        <dbReference type="Pfam" id="PF01266"/>
    </source>
</evidence>
<dbReference type="Gene3D" id="1.10.8.870">
    <property type="entry name" value="Alpha-glycerophosphate oxidase, cap domain"/>
    <property type="match status" value="1"/>
</dbReference>
<keyword evidence="5" id="KW-0274">FAD</keyword>
<dbReference type="InterPro" id="IPR000447">
    <property type="entry name" value="G3P_DH_FAD-dep"/>
</dbReference>
<dbReference type="SUPFAM" id="SSF54373">
    <property type="entry name" value="FAD-linked reductases, C-terminal domain"/>
    <property type="match status" value="1"/>
</dbReference>
<reference evidence="9 10" key="1">
    <citation type="journal article" date="2012" name="Nucleic Acids Res.">
        <title>Sequencing of the smallest Apicomplexan genome from the human pathogen Babesia microti.</title>
        <authorList>
            <person name="Cornillot E."/>
            <person name="Hadj-Kaddour K."/>
            <person name="Dassouli A."/>
            <person name="Noel B."/>
            <person name="Ranwez V."/>
            <person name="Vacherie B."/>
            <person name="Augagneur Y."/>
            <person name="Bres V."/>
            <person name="Duclos A."/>
            <person name="Randazzo S."/>
            <person name="Carcy B."/>
            <person name="Debierre-Grockiego F."/>
            <person name="Delbecq S."/>
            <person name="Moubri-Menage K."/>
            <person name="Shams-Eldin H."/>
            <person name="Usmani-Brown S."/>
            <person name="Bringaud F."/>
            <person name="Wincker P."/>
            <person name="Vivares C.P."/>
            <person name="Schwarz R.T."/>
            <person name="Schetters T.P."/>
            <person name="Krause P.J."/>
            <person name="Gorenflot A."/>
            <person name="Berry V."/>
            <person name="Barbe V."/>
            <person name="Ben Mamoun C."/>
        </authorList>
    </citation>
    <scope>NUCLEOTIDE SEQUENCE [LARGE SCALE GENOMIC DNA]</scope>
    <source>
        <strain evidence="9 10">RI</strain>
    </source>
</reference>
<dbReference type="GO" id="GO:0004368">
    <property type="term" value="F:glycerol-3-phosphate dehydrogenase (quinone) activity"/>
    <property type="evidence" value="ECO:0007669"/>
    <property type="project" value="UniProtKB-EC"/>
</dbReference>
<evidence type="ECO:0000256" key="3">
    <source>
        <dbReference type="ARBA" id="ARBA00013029"/>
    </source>
</evidence>
<keyword evidence="4" id="KW-0285">Flavoprotein</keyword>
<accession>I7I8Q0</accession>
<dbReference type="PANTHER" id="PTHR11985">
    <property type="entry name" value="GLYCEROL-3-PHOSPHATE DEHYDROGENASE"/>
    <property type="match status" value="1"/>
</dbReference>
<evidence type="ECO:0000313" key="10">
    <source>
        <dbReference type="Proteomes" id="UP000002899"/>
    </source>
</evidence>
<reference evidence="9 10" key="2">
    <citation type="journal article" date="2013" name="PLoS ONE">
        <title>Whole genome mapping and re-organization of the nuclear and mitochondrial genomes of Babesia microti isolates.</title>
        <authorList>
            <person name="Cornillot E."/>
            <person name="Dassouli A."/>
            <person name="Garg A."/>
            <person name="Pachikara N."/>
            <person name="Randazzo S."/>
            <person name="Depoix D."/>
            <person name="Carcy B."/>
            <person name="Delbecq S."/>
            <person name="Frutos R."/>
            <person name="Silva J.C."/>
            <person name="Sutton R."/>
            <person name="Krause P.J."/>
            <person name="Mamoun C.B."/>
        </authorList>
    </citation>
    <scope>NUCLEOTIDE SEQUENCE [LARGE SCALE GENOMIC DNA]</scope>
    <source>
        <strain evidence="9 10">RI</strain>
    </source>
</reference>
<dbReference type="RefSeq" id="XP_012648082.1">
    <property type="nucleotide sequence ID" value="XM_012792628.1"/>
</dbReference>
<protein>
    <recommendedName>
        <fullName evidence="3">glycerol-3-phosphate dehydrogenase</fullName>
        <ecNumber evidence="3">1.1.5.3</ecNumber>
    </recommendedName>
</protein>
<reference evidence="9 10" key="3">
    <citation type="journal article" date="2016" name="Sci. Rep.">
        <title>Genome-wide diversity and gene expression profiling of Babesia microti isolates identify polymorphic genes that mediate host-pathogen interactions.</title>
        <authorList>
            <person name="Silva J.C."/>
            <person name="Cornillot E."/>
            <person name="McCracken C."/>
            <person name="Usmani-Brown S."/>
            <person name="Dwivedi A."/>
            <person name="Ifeonu O.O."/>
            <person name="Crabtree J."/>
            <person name="Gotia H.T."/>
            <person name="Virji A.Z."/>
            <person name="Reynes C."/>
            <person name="Colinge J."/>
            <person name="Kumar V."/>
            <person name="Lawres L."/>
            <person name="Pazzi J.E."/>
            <person name="Pablo J.V."/>
            <person name="Hung C."/>
            <person name="Brancato J."/>
            <person name="Kumari P."/>
            <person name="Orvis J."/>
            <person name="Tretina K."/>
            <person name="Chibucos M."/>
            <person name="Ott S."/>
            <person name="Sadzewicz L."/>
            <person name="Sengamalay N."/>
            <person name="Shetty A.C."/>
            <person name="Su Q."/>
            <person name="Tallon L."/>
            <person name="Fraser C.M."/>
            <person name="Frutos R."/>
            <person name="Molina D.M."/>
            <person name="Krause P.J."/>
            <person name="Ben Mamoun C."/>
        </authorList>
    </citation>
    <scope>NUCLEOTIDE SEQUENCE [LARGE SCALE GENOMIC DNA]</scope>
    <source>
        <strain evidence="9 10">RI</strain>
    </source>
</reference>
<dbReference type="OrthoDB" id="264015at2759"/>
<dbReference type="InterPro" id="IPR038299">
    <property type="entry name" value="DAO_C_sf"/>
</dbReference>
<dbReference type="OMA" id="PHIVKPM"/>
<comment type="cofactor">
    <cofactor evidence="1">
        <name>FAD</name>
        <dbReference type="ChEBI" id="CHEBI:57692"/>
    </cofactor>
</comment>
<dbReference type="Pfam" id="PF16901">
    <property type="entry name" value="DAO_C"/>
    <property type="match status" value="1"/>
</dbReference>
<dbReference type="AlphaFoldDB" id="I7I8Q0"/>
<dbReference type="Pfam" id="PF01266">
    <property type="entry name" value="DAO"/>
    <property type="match status" value="1"/>
</dbReference>
<comment type="similarity">
    <text evidence="2">Belongs to the FAD-dependent glycerol-3-phosphate dehydrogenase family.</text>
</comment>
<gene>
    <name evidence="9" type="ORF">BMR1_02g01560</name>
</gene>
<dbReference type="VEuPathDB" id="PiroplasmaDB:BMR1_02g01560"/>
<name>I7I8Q0_BABMR</name>
<evidence type="ECO:0000259" key="8">
    <source>
        <dbReference type="Pfam" id="PF16901"/>
    </source>
</evidence>
<evidence type="ECO:0000256" key="4">
    <source>
        <dbReference type="ARBA" id="ARBA00022630"/>
    </source>
</evidence>
<keyword evidence="10" id="KW-1185">Reference proteome</keyword>
<proteinExistence type="inferred from homology"/>
<dbReference type="Gene3D" id="3.50.50.60">
    <property type="entry name" value="FAD/NAD(P)-binding domain"/>
    <property type="match status" value="1"/>
</dbReference>